<keyword evidence="1 4" id="KW-0238">DNA-binding</keyword>
<dbReference type="RefSeq" id="WP_378067268.1">
    <property type="nucleotide sequence ID" value="NZ_JBHSBL010000015.1"/>
</dbReference>
<evidence type="ECO:0000256" key="1">
    <source>
        <dbReference type="ARBA" id="ARBA00023125"/>
    </source>
</evidence>
<evidence type="ECO:0000259" key="3">
    <source>
        <dbReference type="PROSITE" id="PS50110"/>
    </source>
</evidence>
<dbReference type="Gene3D" id="3.40.50.2300">
    <property type="match status" value="1"/>
</dbReference>
<comment type="caution">
    <text evidence="2">Lacks conserved residue(s) required for the propagation of feature annotation.</text>
</comment>
<dbReference type="SUPFAM" id="SSF46894">
    <property type="entry name" value="C-terminal effector domain of the bipartite response regulators"/>
    <property type="match status" value="1"/>
</dbReference>
<evidence type="ECO:0000313" key="4">
    <source>
        <dbReference type="EMBL" id="MFC4066299.1"/>
    </source>
</evidence>
<dbReference type="InterPro" id="IPR016032">
    <property type="entry name" value="Sig_transdc_resp-reg_C-effctor"/>
</dbReference>
<accession>A0ABV8IQ09</accession>
<evidence type="ECO:0000313" key="5">
    <source>
        <dbReference type="Proteomes" id="UP001595867"/>
    </source>
</evidence>
<protein>
    <submittedName>
        <fullName evidence="4">DNA-binding response regulator</fullName>
    </submittedName>
</protein>
<dbReference type="GO" id="GO:0003677">
    <property type="term" value="F:DNA binding"/>
    <property type="evidence" value="ECO:0007669"/>
    <property type="project" value="UniProtKB-KW"/>
</dbReference>
<dbReference type="Proteomes" id="UP001595867">
    <property type="component" value="Unassembled WGS sequence"/>
</dbReference>
<dbReference type="SUPFAM" id="SSF52172">
    <property type="entry name" value="CheY-like"/>
    <property type="match status" value="1"/>
</dbReference>
<dbReference type="PROSITE" id="PS50110">
    <property type="entry name" value="RESPONSE_REGULATORY"/>
    <property type="match status" value="1"/>
</dbReference>
<dbReference type="InterPro" id="IPR001789">
    <property type="entry name" value="Sig_transdc_resp-reg_receiver"/>
</dbReference>
<gene>
    <name evidence="4" type="ORF">ACFO0C_15300</name>
</gene>
<organism evidence="4 5">
    <name type="scientific">Actinoplanes subglobosus</name>
    <dbReference type="NCBI Taxonomy" id="1547892"/>
    <lineage>
        <taxon>Bacteria</taxon>
        <taxon>Bacillati</taxon>
        <taxon>Actinomycetota</taxon>
        <taxon>Actinomycetes</taxon>
        <taxon>Micromonosporales</taxon>
        <taxon>Micromonosporaceae</taxon>
        <taxon>Actinoplanes</taxon>
    </lineage>
</organism>
<proteinExistence type="predicted"/>
<dbReference type="EMBL" id="JBHSBL010000015">
    <property type="protein sequence ID" value="MFC4066299.1"/>
    <property type="molecule type" value="Genomic_DNA"/>
</dbReference>
<sequence>MTVEVAVVDPLPMFRHGASMTLAEEGYAVRAPADLMAWARATPRALILLTVLHDGDWALLRRLREDERGHPVIAVLDTDVDVLGVRAVRAGATSVVSRAAPARLLARVVTATLEGQSVLPTAVVTALAAGRFTDPAPATAVSKEQTAWLRALAAGSTVADLAGRSGYSERAMFRLLRAVYQELGAGSKVEALIKAKDRGLL</sequence>
<keyword evidence="5" id="KW-1185">Reference proteome</keyword>
<comment type="caution">
    <text evidence="4">The sequence shown here is derived from an EMBL/GenBank/DDBJ whole genome shotgun (WGS) entry which is preliminary data.</text>
</comment>
<evidence type="ECO:0000256" key="2">
    <source>
        <dbReference type="PROSITE-ProRule" id="PRU00169"/>
    </source>
</evidence>
<feature type="domain" description="Response regulatory" evidence="3">
    <location>
        <begin position="4"/>
        <end position="113"/>
    </location>
</feature>
<reference evidence="5" key="1">
    <citation type="journal article" date="2019" name="Int. J. Syst. Evol. Microbiol.">
        <title>The Global Catalogue of Microorganisms (GCM) 10K type strain sequencing project: providing services to taxonomists for standard genome sequencing and annotation.</title>
        <authorList>
            <consortium name="The Broad Institute Genomics Platform"/>
            <consortium name="The Broad Institute Genome Sequencing Center for Infectious Disease"/>
            <person name="Wu L."/>
            <person name="Ma J."/>
        </authorList>
    </citation>
    <scope>NUCLEOTIDE SEQUENCE [LARGE SCALE GENOMIC DNA]</scope>
    <source>
        <strain evidence="5">TBRC 5832</strain>
    </source>
</reference>
<dbReference type="InterPro" id="IPR011006">
    <property type="entry name" value="CheY-like_superfamily"/>
</dbReference>
<name>A0ABV8IQ09_9ACTN</name>